<gene>
    <name evidence="5" type="ORF">GM1_005_00550</name>
</gene>
<accession>M3UTZ9</accession>
<keyword evidence="1" id="KW-0813">Transport</keyword>
<name>M3UTZ9_GORML</name>
<keyword evidence="6" id="KW-1185">Reference proteome</keyword>
<dbReference type="SMART" id="SM00382">
    <property type="entry name" value="AAA"/>
    <property type="match status" value="1"/>
</dbReference>
<evidence type="ECO:0000313" key="6">
    <source>
        <dbReference type="Proteomes" id="UP000035009"/>
    </source>
</evidence>
<dbReference type="FunFam" id="3.40.50.300:FF:000032">
    <property type="entry name" value="Export ABC transporter ATP-binding protein"/>
    <property type="match status" value="1"/>
</dbReference>
<reference evidence="5 6" key="1">
    <citation type="submission" date="2013-02" db="EMBL/GenBank/DDBJ databases">
        <title>Whole genome shotgun sequence of Gordonia malaquae NBRC 108250.</title>
        <authorList>
            <person name="Yoshida I."/>
            <person name="Hosoyama A."/>
            <person name="Tsuchikane K."/>
            <person name="Ando Y."/>
            <person name="Baba S."/>
            <person name="Ohji S."/>
            <person name="Hamada M."/>
            <person name="Tamura T."/>
            <person name="Yamazoe A."/>
            <person name="Yamazaki S."/>
            <person name="Fujita N."/>
        </authorList>
    </citation>
    <scope>NUCLEOTIDE SEQUENCE [LARGE SCALE GENOMIC DNA]</scope>
    <source>
        <strain evidence="5 6">NBRC 108250</strain>
    </source>
</reference>
<evidence type="ECO:0000256" key="3">
    <source>
        <dbReference type="ARBA" id="ARBA00022840"/>
    </source>
</evidence>
<keyword evidence="2" id="KW-0547">Nucleotide-binding</keyword>
<dbReference type="PROSITE" id="PS50893">
    <property type="entry name" value="ABC_TRANSPORTER_2"/>
    <property type="match status" value="1"/>
</dbReference>
<dbReference type="InterPro" id="IPR027417">
    <property type="entry name" value="P-loop_NTPase"/>
</dbReference>
<dbReference type="InterPro" id="IPR003593">
    <property type="entry name" value="AAA+_ATPase"/>
</dbReference>
<dbReference type="Pfam" id="PF00005">
    <property type="entry name" value="ABC_tran"/>
    <property type="match status" value="1"/>
</dbReference>
<dbReference type="GO" id="GO:0005886">
    <property type="term" value="C:plasma membrane"/>
    <property type="evidence" value="ECO:0007669"/>
    <property type="project" value="TreeGrafter"/>
</dbReference>
<proteinExistence type="predicted"/>
<evidence type="ECO:0000256" key="2">
    <source>
        <dbReference type="ARBA" id="ARBA00022741"/>
    </source>
</evidence>
<evidence type="ECO:0000313" key="5">
    <source>
        <dbReference type="EMBL" id="GAC78872.1"/>
    </source>
</evidence>
<organism evidence="5 6">
    <name type="scientific">Gordonia malaquae NBRC 108250</name>
    <dbReference type="NCBI Taxonomy" id="1223542"/>
    <lineage>
        <taxon>Bacteria</taxon>
        <taxon>Bacillati</taxon>
        <taxon>Actinomycetota</taxon>
        <taxon>Actinomycetes</taxon>
        <taxon>Mycobacteriales</taxon>
        <taxon>Gordoniaceae</taxon>
        <taxon>Gordonia</taxon>
    </lineage>
</organism>
<dbReference type="GO" id="GO:0016887">
    <property type="term" value="F:ATP hydrolysis activity"/>
    <property type="evidence" value="ECO:0007669"/>
    <property type="project" value="InterPro"/>
</dbReference>
<feature type="domain" description="ABC transporter" evidence="4">
    <location>
        <begin position="6"/>
        <end position="243"/>
    </location>
</feature>
<dbReference type="GO" id="GO:0022857">
    <property type="term" value="F:transmembrane transporter activity"/>
    <property type="evidence" value="ECO:0007669"/>
    <property type="project" value="TreeGrafter"/>
</dbReference>
<evidence type="ECO:0000259" key="4">
    <source>
        <dbReference type="PROSITE" id="PS50893"/>
    </source>
</evidence>
<dbReference type="PANTHER" id="PTHR24220:SF685">
    <property type="entry name" value="ABC TRANSPORTER RELATED"/>
    <property type="match status" value="1"/>
</dbReference>
<dbReference type="EMBL" id="BAOP01000005">
    <property type="protein sequence ID" value="GAC78872.1"/>
    <property type="molecule type" value="Genomic_DNA"/>
</dbReference>
<dbReference type="RefSeq" id="WP_008377032.1">
    <property type="nucleotide sequence ID" value="NZ_BAOP01000005.1"/>
</dbReference>
<dbReference type="GO" id="GO:0005524">
    <property type="term" value="F:ATP binding"/>
    <property type="evidence" value="ECO:0007669"/>
    <property type="project" value="UniProtKB-KW"/>
</dbReference>
<evidence type="ECO:0000256" key="1">
    <source>
        <dbReference type="ARBA" id="ARBA00022448"/>
    </source>
</evidence>
<sequence length="243" mass="25592">MTSTALAVEAVVKKYGRGRSGVTALRGVDLTLPTGSFTAVMGPSGSGKSTLLHCAAGLDTPTSGTVRMGADTVSQLGANKLTAFRRDHVGFVFQSYNLLPTLTVEDNITLPLLLGRRAVDRDWLDYLIGAVGLAERRKHRPTELSGGQQQRVAIARALVTRPHVVFGDEPTGALDSRTAKQVLDLLAYTARTLDQTILMVTHDPVAAAHADRVVFLADGAVVGSMAGGDAQAIASRMSSLGAW</sequence>
<dbReference type="AlphaFoldDB" id="M3UTZ9"/>
<dbReference type="Gene3D" id="3.40.50.300">
    <property type="entry name" value="P-loop containing nucleotide triphosphate hydrolases"/>
    <property type="match status" value="1"/>
</dbReference>
<dbReference type="CDD" id="cd03255">
    <property type="entry name" value="ABC_MJ0796_LolCDE_FtsE"/>
    <property type="match status" value="1"/>
</dbReference>
<dbReference type="PROSITE" id="PS00211">
    <property type="entry name" value="ABC_TRANSPORTER_1"/>
    <property type="match status" value="1"/>
</dbReference>
<dbReference type="STRING" id="410332.SAMN04488550_0383"/>
<protein>
    <submittedName>
        <fullName evidence="5">Putative ABC transporter ATP-binding protein</fullName>
    </submittedName>
</protein>
<dbReference type="eggNOG" id="COG1136">
    <property type="taxonomic scope" value="Bacteria"/>
</dbReference>
<comment type="caution">
    <text evidence="5">The sequence shown here is derived from an EMBL/GenBank/DDBJ whole genome shotgun (WGS) entry which is preliminary data.</text>
</comment>
<dbReference type="InterPro" id="IPR015854">
    <property type="entry name" value="ABC_transpr_LolD-like"/>
</dbReference>
<dbReference type="InterPro" id="IPR017871">
    <property type="entry name" value="ABC_transporter-like_CS"/>
</dbReference>
<dbReference type="Proteomes" id="UP000035009">
    <property type="component" value="Unassembled WGS sequence"/>
</dbReference>
<dbReference type="GO" id="GO:0098796">
    <property type="term" value="C:membrane protein complex"/>
    <property type="evidence" value="ECO:0007669"/>
    <property type="project" value="UniProtKB-ARBA"/>
</dbReference>
<dbReference type="OrthoDB" id="9802264at2"/>
<dbReference type="SUPFAM" id="SSF52540">
    <property type="entry name" value="P-loop containing nucleoside triphosphate hydrolases"/>
    <property type="match status" value="1"/>
</dbReference>
<dbReference type="PANTHER" id="PTHR24220">
    <property type="entry name" value="IMPORT ATP-BINDING PROTEIN"/>
    <property type="match status" value="1"/>
</dbReference>
<dbReference type="InterPro" id="IPR003439">
    <property type="entry name" value="ABC_transporter-like_ATP-bd"/>
</dbReference>
<keyword evidence="3 5" id="KW-0067">ATP-binding</keyword>
<dbReference type="InterPro" id="IPR017911">
    <property type="entry name" value="MacB-like_ATP-bd"/>
</dbReference>